<name>A0A9W6TID5_9STRA</name>
<feature type="transmembrane region" description="Helical" evidence="2">
    <location>
        <begin position="145"/>
        <end position="162"/>
    </location>
</feature>
<dbReference type="EMBL" id="BSXW01000167">
    <property type="protein sequence ID" value="GMF13669.1"/>
    <property type="molecule type" value="Genomic_DNA"/>
</dbReference>
<gene>
    <name evidence="4" type="ORF">Plil01_000411900</name>
</gene>
<feature type="region of interest" description="Disordered" evidence="1">
    <location>
        <begin position="386"/>
        <end position="517"/>
    </location>
</feature>
<dbReference type="Proteomes" id="UP001165083">
    <property type="component" value="Unassembled WGS sequence"/>
</dbReference>
<accession>A0A9W6TID5</accession>
<feature type="compositionally biased region" description="Polar residues" evidence="1">
    <location>
        <begin position="427"/>
        <end position="440"/>
    </location>
</feature>
<keyword evidence="5" id="KW-1185">Reference proteome</keyword>
<feature type="transmembrane region" description="Helical" evidence="2">
    <location>
        <begin position="32"/>
        <end position="52"/>
    </location>
</feature>
<evidence type="ECO:0000313" key="4">
    <source>
        <dbReference type="EMBL" id="GMF13669.1"/>
    </source>
</evidence>
<keyword evidence="3" id="KW-0732">Signal</keyword>
<evidence type="ECO:0000256" key="3">
    <source>
        <dbReference type="SAM" id="SignalP"/>
    </source>
</evidence>
<comment type="caution">
    <text evidence="4">The sequence shown here is derived from an EMBL/GenBank/DDBJ whole genome shotgun (WGS) entry which is preliminary data.</text>
</comment>
<keyword evidence="2" id="KW-1133">Transmembrane helix</keyword>
<feature type="signal peptide" evidence="3">
    <location>
        <begin position="1"/>
        <end position="16"/>
    </location>
</feature>
<keyword evidence="2" id="KW-0812">Transmembrane</keyword>
<feature type="chain" id="PRO_5040861952" evidence="3">
    <location>
        <begin position="17"/>
        <end position="517"/>
    </location>
</feature>
<dbReference type="AlphaFoldDB" id="A0A9W6TID5"/>
<protein>
    <submittedName>
        <fullName evidence="4">Unnamed protein product</fullName>
    </submittedName>
</protein>
<proteinExistence type="predicted"/>
<organism evidence="4 5">
    <name type="scientific">Phytophthora lilii</name>
    <dbReference type="NCBI Taxonomy" id="2077276"/>
    <lineage>
        <taxon>Eukaryota</taxon>
        <taxon>Sar</taxon>
        <taxon>Stramenopiles</taxon>
        <taxon>Oomycota</taxon>
        <taxon>Peronosporomycetes</taxon>
        <taxon>Peronosporales</taxon>
        <taxon>Peronosporaceae</taxon>
        <taxon>Phytophthora</taxon>
    </lineage>
</organism>
<evidence type="ECO:0000313" key="5">
    <source>
        <dbReference type="Proteomes" id="UP001165083"/>
    </source>
</evidence>
<evidence type="ECO:0000256" key="2">
    <source>
        <dbReference type="SAM" id="Phobius"/>
    </source>
</evidence>
<feature type="compositionally biased region" description="Polar residues" evidence="1">
    <location>
        <begin position="481"/>
        <end position="497"/>
    </location>
</feature>
<keyword evidence="2" id="KW-0472">Membrane</keyword>
<sequence>MWFAAVLSVFLAIVVTNTPAVMDDFGFAYIPWFLWLVSCAGAINAAFWGEILKMFFGDEIESTRAGTKCAADSKPCSWRSSTYATKLRGWRSRSLSLLTASTSSSPSFGCKAHLFSSPGVCISLYSAQDPEAACPMAVERRNMTVRLVLLLVGSIASVVAAAESDADLPNWVSPVNASDSACYRKTYLSSDPCATGYGSDGIAACWAQCPLDYPVECGMECIPQSSDCTSEVVDKVASVATVALNAATAGVFGQLSKASKALQLEIDDGSLADALALITEDVAFDGSYGTWSKTGDGTVNIIFESTDSEDVTVVIHSGGDTVAEVDVASGATVSWNSTVISLQDKTLYLDRWRPGLLGVPGSGGGSLLLWVPRSSAGGEIELYAKLNGDGGDSREGNSSSSNVEQDDGNDTNGSQIDSSKDGVATPAPTTFTDENQTDQRPISGEDDDNSTESNATPAPTTSVDESATPAPTSLDDENATPAPSTSDTLKTAQQHQPATIRFHITSHGSSKIKLQVN</sequence>
<evidence type="ECO:0000256" key="1">
    <source>
        <dbReference type="SAM" id="MobiDB-lite"/>
    </source>
</evidence>
<feature type="compositionally biased region" description="Polar residues" evidence="1">
    <location>
        <begin position="451"/>
        <end position="471"/>
    </location>
</feature>
<reference evidence="4" key="1">
    <citation type="submission" date="2023-04" db="EMBL/GenBank/DDBJ databases">
        <title>Phytophthora lilii NBRC 32176.</title>
        <authorList>
            <person name="Ichikawa N."/>
            <person name="Sato H."/>
            <person name="Tonouchi N."/>
        </authorList>
    </citation>
    <scope>NUCLEOTIDE SEQUENCE</scope>
    <source>
        <strain evidence="4">NBRC 32176</strain>
    </source>
</reference>